<dbReference type="NCBIfam" id="TIGR03930">
    <property type="entry name" value="WXG100_ESAT6"/>
    <property type="match status" value="1"/>
</dbReference>
<keyword evidence="3" id="KW-1185">Reference proteome</keyword>
<dbReference type="Proteomes" id="UP001556631">
    <property type="component" value="Unassembled WGS sequence"/>
</dbReference>
<reference evidence="2 3" key="1">
    <citation type="submission" date="2024-07" db="EMBL/GenBank/DDBJ databases">
        <authorList>
            <person name="Lee S."/>
            <person name="Kang M."/>
        </authorList>
    </citation>
    <scope>NUCLEOTIDE SEQUENCE [LARGE SCALE GENOMIC DNA]</scope>
    <source>
        <strain evidence="2 3">DS6</strain>
    </source>
</reference>
<dbReference type="RefSeq" id="WP_367993787.1">
    <property type="nucleotide sequence ID" value="NZ_JBFPJR010000014.1"/>
</dbReference>
<name>A0ABV3SZV5_9ACTN</name>
<dbReference type="EMBL" id="JBFPJR010000014">
    <property type="protein sequence ID" value="MEX0427937.1"/>
    <property type="molecule type" value="Genomic_DNA"/>
</dbReference>
<dbReference type="Pfam" id="PF06013">
    <property type="entry name" value="WXG100"/>
    <property type="match status" value="1"/>
</dbReference>
<protein>
    <recommendedName>
        <fullName evidence="1">ESAT-6-like protein</fullName>
    </recommendedName>
</protein>
<evidence type="ECO:0000313" key="2">
    <source>
        <dbReference type="EMBL" id="MEX0427937.1"/>
    </source>
</evidence>
<dbReference type="SUPFAM" id="SSF140453">
    <property type="entry name" value="EsxAB dimer-like"/>
    <property type="match status" value="1"/>
</dbReference>
<organism evidence="2 3">
    <name type="scientific">Nocardioides eburneus</name>
    <dbReference type="NCBI Taxonomy" id="3231482"/>
    <lineage>
        <taxon>Bacteria</taxon>
        <taxon>Bacillati</taxon>
        <taxon>Actinomycetota</taxon>
        <taxon>Actinomycetes</taxon>
        <taxon>Propionibacteriales</taxon>
        <taxon>Nocardioidaceae</taxon>
        <taxon>Nocardioides</taxon>
    </lineage>
</organism>
<proteinExistence type="inferred from homology"/>
<evidence type="ECO:0000256" key="1">
    <source>
        <dbReference type="RuleBase" id="RU362001"/>
    </source>
</evidence>
<dbReference type="Gene3D" id="1.10.287.1060">
    <property type="entry name" value="ESAT-6-like"/>
    <property type="match status" value="1"/>
</dbReference>
<gene>
    <name evidence="2" type="ORF">AB3X52_09930</name>
</gene>
<dbReference type="InterPro" id="IPR010310">
    <property type="entry name" value="T7SS_ESAT-6-like"/>
</dbReference>
<evidence type="ECO:0000313" key="3">
    <source>
        <dbReference type="Proteomes" id="UP001556631"/>
    </source>
</evidence>
<accession>A0ABV3SZV5</accession>
<comment type="caution">
    <text evidence="2">The sequence shown here is derived from an EMBL/GenBank/DDBJ whole genome shotgun (WGS) entry which is preliminary data.</text>
</comment>
<comment type="similarity">
    <text evidence="1">Belongs to the WXG100 family.</text>
</comment>
<dbReference type="InterPro" id="IPR036689">
    <property type="entry name" value="ESAT-6-like_sf"/>
</dbReference>
<sequence length="97" mass="11085">MNDYILVKHSSMDSARDAIKTAVNNLENHLNNMESDLKVLSDWQGDAQQAFETVKKQWHEVFQTMRLALAQHGQLVQDAQDGYNDADKKAQSYFEGI</sequence>